<gene>
    <name evidence="2" type="ORF">HK099_006712</name>
</gene>
<protein>
    <submittedName>
        <fullName evidence="2">Uncharacterized protein</fullName>
    </submittedName>
</protein>
<reference evidence="2" key="1">
    <citation type="submission" date="2020-05" db="EMBL/GenBank/DDBJ databases">
        <title>Phylogenomic resolution of chytrid fungi.</title>
        <authorList>
            <person name="Stajich J.E."/>
            <person name="Amses K."/>
            <person name="Simmons R."/>
            <person name="Seto K."/>
            <person name="Myers J."/>
            <person name="Bonds A."/>
            <person name="Quandt C.A."/>
            <person name="Barry K."/>
            <person name="Liu P."/>
            <person name="Grigoriev I."/>
            <person name="Longcore J.E."/>
            <person name="James T.Y."/>
        </authorList>
    </citation>
    <scope>NUCLEOTIDE SEQUENCE</scope>
    <source>
        <strain evidence="2">JEL0476</strain>
    </source>
</reference>
<organism evidence="2 3">
    <name type="scientific">Clydaea vesicula</name>
    <dbReference type="NCBI Taxonomy" id="447962"/>
    <lineage>
        <taxon>Eukaryota</taxon>
        <taxon>Fungi</taxon>
        <taxon>Fungi incertae sedis</taxon>
        <taxon>Chytridiomycota</taxon>
        <taxon>Chytridiomycota incertae sedis</taxon>
        <taxon>Chytridiomycetes</taxon>
        <taxon>Lobulomycetales</taxon>
        <taxon>Lobulomycetaceae</taxon>
        <taxon>Clydaea</taxon>
    </lineage>
</organism>
<evidence type="ECO:0000313" key="3">
    <source>
        <dbReference type="Proteomes" id="UP001211065"/>
    </source>
</evidence>
<dbReference type="Proteomes" id="UP001211065">
    <property type="component" value="Unassembled WGS sequence"/>
</dbReference>
<sequence>MAVEIDFTRAASADGPRQNPIKRTDSLPLKTCLKGSKFNQEELTIFSPIPRKPTACFASTNALDLINQFDKLEDLSFNDAVREFLYVLNSPPASPVGEVIRT</sequence>
<name>A0AAD5U806_9FUNG</name>
<dbReference type="AlphaFoldDB" id="A0AAD5U806"/>
<evidence type="ECO:0000313" key="2">
    <source>
        <dbReference type="EMBL" id="KAJ3228087.1"/>
    </source>
</evidence>
<dbReference type="EMBL" id="JADGJW010000006">
    <property type="protein sequence ID" value="KAJ3228087.1"/>
    <property type="molecule type" value="Genomic_DNA"/>
</dbReference>
<accession>A0AAD5U806</accession>
<comment type="caution">
    <text evidence="2">The sequence shown here is derived from an EMBL/GenBank/DDBJ whole genome shotgun (WGS) entry which is preliminary data.</text>
</comment>
<proteinExistence type="predicted"/>
<evidence type="ECO:0000256" key="1">
    <source>
        <dbReference type="SAM" id="MobiDB-lite"/>
    </source>
</evidence>
<keyword evidence="3" id="KW-1185">Reference proteome</keyword>
<feature type="region of interest" description="Disordered" evidence="1">
    <location>
        <begin position="1"/>
        <end position="24"/>
    </location>
</feature>